<proteinExistence type="predicted"/>
<protein>
    <submittedName>
        <fullName evidence="2">Ribosome-associated translation inhibitor RaiA</fullName>
    </submittedName>
</protein>
<sequence>MQIQLNTSNGIENKEGLDRWADTELRQQLARFANDVTRVEVHLSDENHAAAGEKDKRCLIEARMAHLQPIAVTHHADGVDEAFRGAADKLKRALDSALGKQAKHRDRESIRRDDGALADPD</sequence>
<organism evidence="2 3">
    <name type="scientific">Variovorax ginsengisoli</name>
    <dbReference type="NCBI Taxonomy" id="363844"/>
    <lineage>
        <taxon>Bacteria</taxon>
        <taxon>Pseudomonadati</taxon>
        <taxon>Pseudomonadota</taxon>
        <taxon>Betaproteobacteria</taxon>
        <taxon>Burkholderiales</taxon>
        <taxon>Comamonadaceae</taxon>
        <taxon>Variovorax</taxon>
    </lineage>
</organism>
<feature type="compositionally biased region" description="Basic and acidic residues" evidence="1">
    <location>
        <begin position="105"/>
        <end position="115"/>
    </location>
</feature>
<feature type="region of interest" description="Disordered" evidence="1">
    <location>
        <begin position="96"/>
        <end position="121"/>
    </location>
</feature>
<dbReference type="SUPFAM" id="SSF69754">
    <property type="entry name" value="Ribosome binding protein Y (YfiA homologue)"/>
    <property type="match status" value="1"/>
</dbReference>
<dbReference type="Proteomes" id="UP001226867">
    <property type="component" value="Unassembled WGS sequence"/>
</dbReference>
<keyword evidence="3" id="KW-1185">Reference proteome</keyword>
<comment type="caution">
    <text evidence="2">The sequence shown here is derived from an EMBL/GenBank/DDBJ whole genome shotgun (WGS) entry which is preliminary data.</text>
</comment>
<evidence type="ECO:0000313" key="2">
    <source>
        <dbReference type="EMBL" id="MDP9899237.1"/>
    </source>
</evidence>
<name>A0ABT9S7C2_9BURK</name>
<dbReference type="Gene3D" id="3.30.160.100">
    <property type="entry name" value="Ribosome hibernation promotion factor-like"/>
    <property type="match status" value="1"/>
</dbReference>
<dbReference type="Pfam" id="PF02482">
    <property type="entry name" value="Ribosomal_S30AE"/>
    <property type="match status" value="1"/>
</dbReference>
<accession>A0ABT9S7C2</accession>
<evidence type="ECO:0000313" key="3">
    <source>
        <dbReference type="Proteomes" id="UP001226867"/>
    </source>
</evidence>
<evidence type="ECO:0000256" key="1">
    <source>
        <dbReference type="SAM" id="MobiDB-lite"/>
    </source>
</evidence>
<reference evidence="2 3" key="1">
    <citation type="submission" date="2023-07" db="EMBL/GenBank/DDBJ databases">
        <title>Sorghum-associated microbial communities from plants grown in Nebraska, USA.</title>
        <authorList>
            <person name="Schachtman D."/>
        </authorList>
    </citation>
    <scope>NUCLEOTIDE SEQUENCE [LARGE SCALE GENOMIC DNA]</scope>
    <source>
        <strain evidence="2 3">DS1607</strain>
    </source>
</reference>
<dbReference type="InterPro" id="IPR036567">
    <property type="entry name" value="RHF-like"/>
</dbReference>
<dbReference type="EMBL" id="JAUSRO010000004">
    <property type="protein sequence ID" value="MDP9899237.1"/>
    <property type="molecule type" value="Genomic_DNA"/>
</dbReference>
<dbReference type="RefSeq" id="WP_307689057.1">
    <property type="nucleotide sequence ID" value="NZ_JAUSRO010000004.1"/>
</dbReference>
<gene>
    <name evidence="2" type="ORF">J2W36_001482</name>
</gene>
<dbReference type="InterPro" id="IPR003489">
    <property type="entry name" value="RHF/RaiA"/>
</dbReference>